<sequence length="631" mass="67516">MMFRKAALGATALLVLSGEALARGDNTVPPLANAELADHEHVSASAEGLKAAVDLQQKSDCGVPTLLGDEDGFASGACRMATLTLTDSSRPERLPFMASLTPYNRDGSDVRDLQLDVRRLDANAPLPQAVVSVYTGGAHCCALTSIIGTTKEGAWTATKPSELAGEGRPQFADIDGDKVPEIIAGDESFLYTFASHAGSYTPSLIYRYQGGHLVNVTTDPASRSYLAQELHENEGFWVQQNRNEPNGFLAYYVAMKANMDQFAEGWAYMLPRYDHEIDAGFSPSLCSLGSRADAECTPEEQAPLPFPQALAGFLVAKGYVTPQQALAVAPDAESAIREASRYHPDFSCLTPPQKNGVATMLCENSAAAQHELQFDQVYYALRAVVGPAGWKGLKQEIILAENAVDQQCGLPVPGAADQTVPPDATACYAAGMDRLSEAYRARLSGAALEESKRPIGDHIALQRRLIALGYLPAGSIADGVYGESTRAAITAWKHETQQPESSPFLSDADAVILMGHPLAPALPQQLATQEQKSATPVSGSSDSVITSSSSVISYQKTGWSLFGLSFALSILFLVSAFTLYFVPFIVACLRDTIRKPAVFAVNFFLGWTLIGWVAAMVMAVSLEARRSTTGE</sequence>
<dbReference type="InterPro" id="IPR036366">
    <property type="entry name" value="PGBDSf"/>
</dbReference>
<keyword evidence="1" id="KW-0472">Membrane</keyword>
<organism evidence="4 5">
    <name type="scientific">Acetobacter conturbans</name>
    <dbReference type="NCBI Taxonomy" id="1737472"/>
    <lineage>
        <taxon>Bacteria</taxon>
        <taxon>Pseudomonadati</taxon>
        <taxon>Pseudomonadota</taxon>
        <taxon>Alphaproteobacteria</taxon>
        <taxon>Acetobacterales</taxon>
        <taxon>Acetobacteraceae</taxon>
        <taxon>Acetobacter</taxon>
    </lineage>
</organism>
<feature type="signal peptide" evidence="2">
    <location>
        <begin position="1"/>
        <end position="22"/>
    </location>
</feature>
<protein>
    <submittedName>
        <fullName evidence="4">Superinfection immunity protein</fullName>
    </submittedName>
</protein>
<feature type="domain" description="Peptidoglycan binding-like" evidence="3">
    <location>
        <begin position="459"/>
        <end position="493"/>
    </location>
</feature>
<dbReference type="SUPFAM" id="SSF47090">
    <property type="entry name" value="PGBD-like"/>
    <property type="match status" value="1"/>
</dbReference>
<dbReference type="Proteomes" id="UP000631653">
    <property type="component" value="Unassembled WGS sequence"/>
</dbReference>
<dbReference type="InterPro" id="IPR002477">
    <property type="entry name" value="Peptidoglycan-bd-like"/>
</dbReference>
<keyword evidence="1" id="KW-1133">Transmembrane helix</keyword>
<comment type="caution">
    <text evidence="4">The sequence shown here is derived from an EMBL/GenBank/DDBJ whole genome shotgun (WGS) entry which is preliminary data.</text>
</comment>
<gene>
    <name evidence="4" type="ORF">GOB81_09930</name>
</gene>
<feature type="transmembrane region" description="Helical" evidence="1">
    <location>
        <begin position="598"/>
        <end position="622"/>
    </location>
</feature>
<feature type="chain" id="PRO_5047268439" evidence="2">
    <location>
        <begin position="23"/>
        <end position="631"/>
    </location>
</feature>
<evidence type="ECO:0000256" key="2">
    <source>
        <dbReference type="SAM" id="SignalP"/>
    </source>
</evidence>
<dbReference type="InterPro" id="IPR016410">
    <property type="entry name" value="Phage_imm"/>
</dbReference>
<dbReference type="Pfam" id="PF01471">
    <property type="entry name" value="PG_binding_1"/>
    <property type="match status" value="1"/>
</dbReference>
<evidence type="ECO:0000313" key="4">
    <source>
        <dbReference type="EMBL" id="NHN88949.1"/>
    </source>
</evidence>
<keyword evidence="2" id="KW-0732">Signal</keyword>
<reference evidence="4 5" key="1">
    <citation type="journal article" date="2020" name="Int. J. Syst. Evol. Microbiol.">
        <title>Novel acetic acid bacteria from cider fermentations: Acetobacter conturbans sp. nov. and Acetobacter fallax sp. nov.</title>
        <authorList>
            <person name="Sombolestani A.S."/>
            <person name="Cleenwerck I."/>
            <person name="Cnockaert M."/>
            <person name="Borremans W."/>
            <person name="Wieme A.D."/>
            <person name="De Vuyst L."/>
            <person name="Vandamme P."/>
        </authorList>
    </citation>
    <scope>NUCLEOTIDE SEQUENCE [LARGE SCALE GENOMIC DNA]</scope>
    <source>
        <strain evidence="4 5">LMG 1627</strain>
    </source>
</reference>
<keyword evidence="5" id="KW-1185">Reference proteome</keyword>
<name>A0ABX0JZW2_9PROT</name>
<feature type="transmembrane region" description="Helical" evidence="1">
    <location>
        <begin position="559"/>
        <end position="586"/>
    </location>
</feature>
<dbReference type="InterPro" id="IPR036365">
    <property type="entry name" value="PGBD-like_sf"/>
</dbReference>
<evidence type="ECO:0000313" key="5">
    <source>
        <dbReference type="Proteomes" id="UP000631653"/>
    </source>
</evidence>
<proteinExistence type="predicted"/>
<dbReference type="EMBL" id="WOSY01000008">
    <property type="protein sequence ID" value="NHN88949.1"/>
    <property type="molecule type" value="Genomic_DNA"/>
</dbReference>
<evidence type="ECO:0000259" key="3">
    <source>
        <dbReference type="Pfam" id="PF01471"/>
    </source>
</evidence>
<evidence type="ECO:0000256" key="1">
    <source>
        <dbReference type="SAM" id="Phobius"/>
    </source>
</evidence>
<dbReference type="RefSeq" id="WP_242010176.1">
    <property type="nucleotide sequence ID" value="NZ_WOSY01000008.1"/>
</dbReference>
<accession>A0ABX0JZW2</accession>
<dbReference type="Pfam" id="PF14373">
    <property type="entry name" value="Imm_superinfect"/>
    <property type="match status" value="1"/>
</dbReference>
<keyword evidence="1" id="KW-0812">Transmembrane</keyword>
<dbReference type="Gene3D" id="1.10.101.10">
    <property type="entry name" value="PGBD-like superfamily/PGBD"/>
    <property type="match status" value="1"/>
</dbReference>